<name>A0AAN9VPD2_9ORTH</name>
<accession>A0AAN9VPD2</accession>
<proteinExistence type="predicted"/>
<keyword evidence="3" id="KW-1185">Reference proteome</keyword>
<protein>
    <recommendedName>
        <fullName evidence="4">N-acetyltransferase domain-containing protein</fullName>
    </recommendedName>
</protein>
<evidence type="ECO:0000256" key="1">
    <source>
        <dbReference type="SAM" id="MobiDB-lite"/>
    </source>
</evidence>
<sequence length="262" mass="29249">MASDGVSDGGWRRPEDSGPYPREWDRFEGLKPMPDGRTATFWIRDLTPDLEEAAVAHMKQHYVREEQMALATRAADDPRSAADLEGMWREAVGGARVSLAAFSDWPHGADRPSLAALNLLGVVRSTDPPMMMEGEKTRPMFLLMNEMLAAADVFRRFGVRSYLVGLGLSVAPPFRGQGVGLRLLQARRPLCAALRIPLSVTAFSGAQSQKQARRAGFQVLETRRYADFALEDGQRPFKDATWTHMEIQAIFYGPRDDEEQHS</sequence>
<dbReference type="EMBL" id="JAZDUA010000086">
    <property type="protein sequence ID" value="KAK7868834.1"/>
    <property type="molecule type" value="Genomic_DNA"/>
</dbReference>
<dbReference type="SUPFAM" id="SSF55729">
    <property type="entry name" value="Acyl-CoA N-acyltransferases (Nat)"/>
    <property type="match status" value="1"/>
</dbReference>
<dbReference type="InterPro" id="IPR016181">
    <property type="entry name" value="Acyl_CoA_acyltransferase"/>
</dbReference>
<evidence type="ECO:0000313" key="3">
    <source>
        <dbReference type="Proteomes" id="UP001378592"/>
    </source>
</evidence>
<evidence type="ECO:0008006" key="4">
    <source>
        <dbReference type="Google" id="ProtNLM"/>
    </source>
</evidence>
<feature type="compositionally biased region" description="Basic and acidic residues" evidence="1">
    <location>
        <begin position="10"/>
        <end position="29"/>
    </location>
</feature>
<dbReference type="AlphaFoldDB" id="A0AAN9VPD2"/>
<reference evidence="2 3" key="1">
    <citation type="submission" date="2024-03" db="EMBL/GenBank/DDBJ databases">
        <title>The genome assembly and annotation of the cricket Gryllus longicercus Weissman &amp; Gray.</title>
        <authorList>
            <person name="Szrajer S."/>
            <person name="Gray D."/>
            <person name="Ylla G."/>
        </authorList>
    </citation>
    <scope>NUCLEOTIDE SEQUENCE [LARGE SCALE GENOMIC DNA]</scope>
    <source>
        <strain evidence="2">DAG 2021-001</strain>
        <tissue evidence="2">Whole body minus gut</tissue>
    </source>
</reference>
<comment type="caution">
    <text evidence="2">The sequence shown here is derived from an EMBL/GenBank/DDBJ whole genome shotgun (WGS) entry which is preliminary data.</text>
</comment>
<feature type="region of interest" description="Disordered" evidence="1">
    <location>
        <begin position="1"/>
        <end position="31"/>
    </location>
</feature>
<dbReference type="Gene3D" id="3.40.630.30">
    <property type="match status" value="1"/>
</dbReference>
<organism evidence="2 3">
    <name type="scientific">Gryllus longicercus</name>
    <dbReference type="NCBI Taxonomy" id="2509291"/>
    <lineage>
        <taxon>Eukaryota</taxon>
        <taxon>Metazoa</taxon>
        <taxon>Ecdysozoa</taxon>
        <taxon>Arthropoda</taxon>
        <taxon>Hexapoda</taxon>
        <taxon>Insecta</taxon>
        <taxon>Pterygota</taxon>
        <taxon>Neoptera</taxon>
        <taxon>Polyneoptera</taxon>
        <taxon>Orthoptera</taxon>
        <taxon>Ensifera</taxon>
        <taxon>Gryllidea</taxon>
        <taxon>Grylloidea</taxon>
        <taxon>Gryllidae</taxon>
        <taxon>Gryllinae</taxon>
        <taxon>Gryllus</taxon>
    </lineage>
</organism>
<evidence type="ECO:0000313" key="2">
    <source>
        <dbReference type="EMBL" id="KAK7868834.1"/>
    </source>
</evidence>
<dbReference type="Proteomes" id="UP001378592">
    <property type="component" value="Unassembled WGS sequence"/>
</dbReference>
<gene>
    <name evidence="2" type="ORF">R5R35_003668</name>
</gene>